<keyword evidence="2" id="KW-1133">Transmembrane helix</keyword>
<organism evidence="4 5">
    <name type="scientific">Pochonia chlamydosporia 170</name>
    <dbReference type="NCBI Taxonomy" id="1380566"/>
    <lineage>
        <taxon>Eukaryota</taxon>
        <taxon>Fungi</taxon>
        <taxon>Dikarya</taxon>
        <taxon>Ascomycota</taxon>
        <taxon>Pezizomycotina</taxon>
        <taxon>Sordariomycetes</taxon>
        <taxon>Hypocreomycetidae</taxon>
        <taxon>Hypocreales</taxon>
        <taxon>Clavicipitaceae</taxon>
        <taxon>Pochonia</taxon>
    </lineage>
</organism>
<feature type="compositionally biased region" description="Polar residues" evidence="1">
    <location>
        <begin position="1"/>
        <end position="12"/>
    </location>
</feature>
<keyword evidence="4" id="KW-0012">Acyltransferase</keyword>
<feature type="region of interest" description="Disordered" evidence="1">
    <location>
        <begin position="1"/>
        <end position="39"/>
    </location>
</feature>
<evidence type="ECO:0000256" key="1">
    <source>
        <dbReference type="SAM" id="MobiDB-lite"/>
    </source>
</evidence>
<dbReference type="PANTHER" id="PTHR23028:SF134">
    <property type="entry name" value="PUTATIVE (AFU_ORTHOLOGUE AFUA_4G08520)-RELATED"/>
    <property type="match status" value="1"/>
</dbReference>
<feature type="transmembrane region" description="Helical" evidence="2">
    <location>
        <begin position="199"/>
        <end position="219"/>
    </location>
</feature>
<keyword evidence="2" id="KW-0812">Transmembrane</keyword>
<feature type="transmembrane region" description="Helical" evidence="2">
    <location>
        <begin position="108"/>
        <end position="129"/>
    </location>
</feature>
<dbReference type="EMBL" id="LSBJ02000007">
    <property type="protein sequence ID" value="OAQ61976.1"/>
    <property type="molecule type" value="Genomic_DNA"/>
</dbReference>
<evidence type="ECO:0000313" key="5">
    <source>
        <dbReference type="Proteomes" id="UP000078397"/>
    </source>
</evidence>
<reference evidence="4 5" key="1">
    <citation type="journal article" date="2016" name="PLoS Pathog.">
        <title>Biosynthesis of antibiotic leucinostatins in bio-control fungus Purpureocillium lilacinum and their inhibition on phytophthora revealed by genome mining.</title>
        <authorList>
            <person name="Wang G."/>
            <person name="Liu Z."/>
            <person name="Lin R."/>
            <person name="Li E."/>
            <person name="Mao Z."/>
            <person name="Ling J."/>
            <person name="Yang Y."/>
            <person name="Yin W.B."/>
            <person name="Xie B."/>
        </authorList>
    </citation>
    <scope>NUCLEOTIDE SEQUENCE [LARGE SCALE GENOMIC DNA]</scope>
    <source>
        <strain evidence="4">170</strain>
    </source>
</reference>
<comment type="caution">
    <text evidence="4">The sequence shown here is derived from an EMBL/GenBank/DDBJ whole genome shotgun (WGS) entry which is preliminary data.</text>
</comment>
<evidence type="ECO:0000256" key="2">
    <source>
        <dbReference type="SAM" id="Phobius"/>
    </source>
</evidence>
<feature type="compositionally biased region" description="Basic and acidic residues" evidence="1">
    <location>
        <begin position="13"/>
        <end position="26"/>
    </location>
</feature>
<evidence type="ECO:0000259" key="3">
    <source>
        <dbReference type="Pfam" id="PF01757"/>
    </source>
</evidence>
<dbReference type="GeneID" id="28855970"/>
<keyword evidence="2" id="KW-0472">Membrane</keyword>
<dbReference type="GO" id="GO:0016747">
    <property type="term" value="F:acyltransferase activity, transferring groups other than amino-acyl groups"/>
    <property type="evidence" value="ECO:0007669"/>
    <property type="project" value="InterPro"/>
</dbReference>
<dbReference type="Pfam" id="PF01757">
    <property type="entry name" value="Acyl_transf_3"/>
    <property type="match status" value="1"/>
</dbReference>
<dbReference type="RefSeq" id="XP_018139680.1">
    <property type="nucleotide sequence ID" value="XM_018291976.1"/>
</dbReference>
<keyword evidence="5" id="KW-1185">Reference proteome</keyword>
<dbReference type="Proteomes" id="UP000078397">
    <property type="component" value="Unassembled WGS sequence"/>
</dbReference>
<dbReference type="AlphaFoldDB" id="A0A179F947"/>
<dbReference type="OrthoDB" id="5819582at2759"/>
<feature type="transmembrane region" description="Helical" evidence="2">
    <location>
        <begin position="277"/>
        <end position="297"/>
    </location>
</feature>
<feature type="domain" description="Acyltransferase 3" evidence="3">
    <location>
        <begin position="103"/>
        <end position="498"/>
    </location>
</feature>
<protein>
    <submittedName>
        <fullName evidence="4">Acyltransferase</fullName>
    </submittedName>
</protein>
<dbReference type="PANTHER" id="PTHR23028">
    <property type="entry name" value="ACETYLTRANSFERASE"/>
    <property type="match status" value="1"/>
</dbReference>
<keyword evidence="4" id="KW-0808">Transferase</keyword>
<gene>
    <name evidence="4" type="ORF">VFPPC_14207</name>
</gene>
<proteinExistence type="predicted"/>
<dbReference type="InterPro" id="IPR002656">
    <property type="entry name" value="Acyl_transf_3_dom"/>
</dbReference>
<dbReference type="STRING" id="1380566.A0A179F947"/>
<accession>A0A179F947</accession>
<sequence>MNPSEQLTPSLSQEEKMGLLDEKTNSDSESEGSGVDTDSRFGVKAHFPNYSKYASAFTTPLTQLRSAPWRVLVIRFAIFLTPSFFQGRHAREQICPPKLAPTAYLDGMRGLAALFVFFCHYSYQAFTIAKSWGTGEDNYHFLKLPFLRLWYQGPPAVCVFFVISGYALSYRPLKLIRNGAMSDFATTMSSLTFRRAIRLYLPTATSTLMIICLLQVGAYEWTRAFAKDRKYMKNIVEPHPERMESSYAQFRDWILHMYRFVHVFNWDKYGGSTSYDVHLWTIPLEFRCSLYLFLTIIGTARLRTTIRFLTVGGIMWFTYRHSRWELCLFFCGMLLAEMDHIRGAHIPSPALPQRENQPIKGRSWVKSLFWTLISILGLYLMSQPDDGGEVAPGWIYLTSLIPKWWGEEKFRYWQSTGAVVFVLAVGHSRSWQRFFNSPVVQYFGKISYALYLMHGPAMHVVGYHWEKMAYGFTGVEGYWYNAGFFLGAAFVIPTVIWWADVFWRAVDIPTVKFAKWFESKCISKS</sequence>
<name>A0A179F947_METCM</name>
<dbReference type="KEGG" id="pchm:VFPPC_14207"/>
<feature type="transmembrane region" description="Helical" evidence="2">
    <location>
        <begin position="149"/>
        <end position="168"/>
    </location>
</feature>
<dbReference type="InterPro" id="IPR050879">
    <property type="entry name" value="Acyltransferase_3"/>
</dbReference>
<feature type="transmembrane region" description="Helical" evidence="2">
    <location>
        <begin position="477"/>
        <end position="499"/>
    </location>
</feature>
<evidence type="ECO:0000313" key="4">
    <source>
        <dbReference type="EMBL" id="OAQ61976.1"/>
    </source>
</evidence>